<proteinExistence type="predicted"/>
<protein>
    <submittedName>
        <fullName evidence="1">Uncharacterized protein</fullName>
    </submittedName>
</protein>
<sequence>MVGHDTLSETAEVLVNDEGLAIRSLLKVQSFPFGNIGGAAYMLSFQKNSFNEFSLAYMQRSLMAMR</sequence>
<accession>A0A6C0D3E6</accession>
<reference evidence="1" key="1">
    <citation type="journal article" date="2020" name="Nature">
        <title>Giant virus diversity and host interactions through global metagenomics.</title>
        <authorList>
            <person name="Schulz F."/>
            <person name="Roux S."/>
            <person name="Paez-Espino D."/>
            <person name="Jungbluth S."/>
            <person name="Walsh D.A."/>
            <person name="Denef V.J."/>
            <person name="McMahon K.D."/>
            <person name="Konstantinidis K.T."/>
            <person name="Eloe-Fadrosh E.A."/>
            <person name="Kyrpides N.C."/>
            <person name="Woyke T."/>
        </authorList>
    </citation>
    <scope>NUCLEOTIDE SEQUENCE</scope>
    <source>
        <strain evidence="1">GVMAG-M-3300023174-111</strain>
    </source>
</reference>
<dbReference type="AlphaFoldDB" id="A0A6C0D3E6"/>
<dbReference type="EMBL" id="MN739530">
    <property type="protein sequence ID" value="QHT11037.1"/>
    <property type="molecule type" value="Genomic_DNA"/>
</dbReference>
<name>A0A6C0D3E6_9ZZZZ</name>
<evidence type="ECO:0000313" key="1">
    <source>
        <dbReference type="EMBL" id="QHT11037.1"/>
    </source>
</evidence>
<organism evidence="1">
    <name type="scientific">viral metagenome</name>
    <dbReference type="NCBI Taxonomy" id="1070528"/>
    <lineage>
        <taxon>unclassified sequences</taxon>
        <taxon>metagenomes</taxon>
        <taxon>organismal metagenomes</taxon>
    </lineage>
</organism>